<dbReference type="Proteomes" id="UP000224829">
    <property type="component" value="Segment"/>
</dbReference>
<feature type="domain" description="Tyrosine specific protein phosphatases" evidence="1">
    <location>
        <begin position="63"/>
        <end position="92"/>
    </location>
</feature>
<gene>
    <name evidence="2" type="ORF">NOXIFER_248</name>
</gene>
<dbReference type="EMBL" id="MF063068">
    <property type="protein sequence ID" value="ARV77413.1"/>
    <property type="molecule type" value="Genomic_DNA"/>
</dbReference>
<evidence type="ECO:0000259" key="1">
    <source>
        <dbReference type="PROSITE" id="PS50056"/>
    </source>
</evidence>
<keyword evidence="3" id="KW-1185">Reference proteome</keyword>
<evidence type="ECO:0000313" key="3">
    <source>
        <dbReference type="Proteomes" id="UP000224829"/>
    </source>
</evidence>
<name>A0A1Y0T049_9CAUD</name>
<protein>
    <recommendedName>
        <fullName evidence="1">Tyrosine specific protein phosphatases domain-containing protein</fullName>
    </recommendedName>
</protein>
<dbReference type="Gene3D" id="3.90.190.10">
    <property type="entry name" value="Protein tyrosine phosphatase superfamily"/>
    <property type="match status" value="1"/>
</dbReference>
<dbReference type="SUPFAM" id="SSF52799">
    <property type="entry name" value="(Phosphotyrosine protein) phosphatases II"/>
    <property type="match status" value="1"/>
</dbReference>
<sequence length="152" mass="17239">MRSVTFLAQIDATALTTPHYVISISDKEDVRFSCEHFDVMRLKFEDIEQHCAGQELFSVQHARAVLKWAKRVPDGAAVVVHCQAGVSRSAAIAKFMNDHLGYLLLLDKPCYGKLDKYNGHVYGLLRLLDSDRSALAMMLEEEQDRQSVLVKW</sequence>
<dbReference type="InterPro" id="IPR029021">
    <property type="entry name" value="Prot-tyrosine_phosphatase-like"/>
</dbReference>
<organism evidence="2 3">
    <name type="scientific">Pseudomonas phage Noxifer</name>
    <dbReference type="NCBI Taxonomy" id="2006684"/>
    <lineage>
        <taxon>Viruses</taxon>
        <taxon>Duplodnaviria</taxon>
        <taxon>Heunggongvirae</taxon>
        <taxon>Uroviricota</taxon>
        <taxon>Caudoviricetes</taxon>
        <taxon>Chimalliviridae</taxon>
        <taxon>Noxifervirus</taxon>
        <taxon>Noxifervirus noxifer</taxon>
    </lineage>
</organism>
<dbReference type="PROSITE" id="PS50056">
    <property type="entry name" value="TYR_PHOSPHATASE_2"/>
    <property type="match status" value="1"/>
</dbReference>
<dbReference type="PROSITE" id="PS00383">
    <property type="entry name" value="TYR_PHOSPHATASE_1"/>
    <property type="match status" value="1"/>
</dbReference>
<evidence type="ECO:0000313" key="2">
    <source>
        <dbReference type="EMBL" id="ARV77413.1"/>
    </source>
</evidence>
<reference evidence="2 3" key="1">
    <citation type="submission" date="2017-05" db="EMBL/GenBank/DDBJ databases">
        <authorList>
            <person name="Song R."/>
            <person name="Chenine A.L."/>
            <person name="Ruprecht R.M."/>
        </authorList>
    </citation>
    <scope>NUCLEOTIDE SEQUENCE [LARGE SCALE GENOMIC DNA]</scope>
</reference>
<dbReference type="InterPro" id="IPR016130">
    <property type="entry name" value="Tyr_Pase_AS"/>
</dbReference>
<dbReference type="OrthoDB" id="10203at10239"/>
<proteinExistence type="predicted"/>
<dbReference type="InterPro" id="IPR000387">
    <property type="entry name" value="Tyr_Pase_dom"/>
</dbReference>
<accession>A0A1Y0T049</accession>